<evidence type="ECO:0000256" key="1">
    <source>
        <dbReference type="ARBA" id="ARBA00009065"/>
    </source>
</evidence>
<keyword evidence="8" id="KW-1185">Reference proteome</keyword>
<dbReference type="Pfam" id="PF00134">
    <property type="entry name" value="Cyclin_N"/>
    <property type="match status" value="1"/>
</dbReference>
<dbReference type="InterPro" id="IPR039361">
    <property type="entry name" value="Cyclin"/>
</dbReference>
<accession>A0A7N0UDJ7</accession>
<dbReference type="SUPFAM" id="SSF47954">
    <property type="entry name" value="Cyclin-like"/>
    <property type="match status" value="2"/>
</dbReference>
<evidence type="ECO:0000256" key="2">
    <source>
        <dbReference type="ARBA" id="ARBA00022618"/>
    </source>
</evidence>
<dbReference type="Pfam" id="PF02984">
    <property type="entry name" value="Cyclin_C"/>
    <property type="match status" value="1"/>
</dbReference>
<dbReference type="EnsemblPlants" id="Kaladp0060s0182.1.v1.1">
    <property type="protein sequence ID" value="Kaladp0060s0182.1.v1.1"/>
    <property type="gene ID" value="Kaladp0060s0182.v1.1"/>
</dbReference>
<dbReference type="FunFam" id="1.10.472.10:FF:000060">
    <property type="entry name" value="D6-type cyclin"/>
    <property type="match status" value="1"/>
</dbReference>
<feature type="domain" description="Cyclin-like" evidence="6">
    <location>
        <begin position="87"/>
        <end position="178"/>
    </location>
</feature>
<dbReference type="AlphaFoldDB" id="A0A7N0UDJ7"/>
<dbReference type="PROSITE" id="PS00292">
    <property type="entry name" value="CYCLINS"/>
    <property type="match status" value="1"/>
</dbReference>
<dbReference type="OMA" id="RYSFKSH"/>
<dbReference type="Gramene" id="Kaladp0060s0182.1.v1.1">
    <property type="protein sequence ID" value="Kaladp0060s0182.1.v1.1"/>
    <property type="gene ID" value="Kaladp0060s0182.v1.1"/>
</dbReference>
<dbReference type="InterPro" id="IPR006671">
    <property type="entry name" value="Cyclin_N"/>
</dbReference>
<protein>
    <recommendedName>
        <fullName evidence="6">Cyclin-like domain-containing protein</fullName>
    </recommendedName>
</protein>
<evidence type="ECO:0000256" key="4">
    <source>
        <dbReference type="ARBA" id="ARBA00023306"/>
    </source>
</evidence>
<evidence type="ECO:0000259" key="6">
    <source>
        <dbReference type="SMART" id="SM00385"/>
    </source>
</evidence>
<keyword evidence="4" id="KW-0131">Cell cycle</keyword>
<dbReference type="InterPro" id="IPR036915">
    <property type="entry name" value="Cyclin-like_sf"/>
</dbReference>
<sequence>MTDSRTVVASCDLVGDALYCDEEPFDDLGHVDSGLECGDCGQRPELFLNLSPDDDDDDNELALLLEKEEHGGCGCGEDGEERSRAVEWLVRTNCHHGFSPLTAVLAVDYFDRFVASLGGLRRDIDKPWMGQLVAVACLSLAAKVEEVEVPLLVDLQVEESEYVFEAKTVQRTELLVLSTLKWKMNPVNPVCYFNHIFRRIAVRTNVHWEFLWRCERLLISAILDSRCKRYSPSVLATAIMRYVIQEVAPWSSTKFQNQLMDVLKMNKERVDGCYEFLAELFSNEALVRGGTCKRRCDNSSTPGSPSAVIGVSFSCESSNDSWAVMASTFMSSSEPPFKRRRAQDQLMRLH</sequence>
<dbReference type="Proteomes" id="UP000594263">
    <property type="component" value="Unplaced"/>
</dbReference>
<comment type="similarity">
    <text evidence="1">Belongs to the cyclin family. Cyclin D subfamily.</text>
</comment>
<dbReference type="CDD" id="cd20543">
    <property type="entry name" value="CYCLIN_AtCycD-like_rpt1"/>
    <property type="match status" value="1"/>
</dbReference>
<name>A0A7N0UDJ7_KALFE</name>
<dbReference type="Gene3D" id="1.10.472.10">
    <property type="entry name" value="Cyclin-like"/>
    <property type="match status" value="2"/>
</dbReference>
<dbReference type="GO" id="GO:0051301">
    <property type="term" value="P:cell division"/>
    <property type="evidence" value="ECO:0007669"/>
    <property type="project" value="UniProtKB-KW"/>
</dbReference>
<dbReference type="PANTHER" id="PTHR10177">
    <property type="entry name" value="CYCLINS"/>
    <property type="match status" value="1"/>
</dbReference>
<reference evidence="7" key="1">
    <citation type="submission" date="2021-01" db="UniProtKB">
        <authorList>
            <consortium name="EnsemblPlants"/>
        </authorList>
    </citation>
    <scope>IDENTIFICATION</scope>
</reference>
<dbReference type="InterPro" id="IPR013763">
    <property type="entry name" value="Cyclin-like_dom"/>
</dbReference>
<keyword evidence="3 5" id="KW-0195">Cyclin</keyword>
<dbReference type="InterPro" id="IPR048258">
    <property type="entry name" value="Cyclins_cyclin-box"/>
</dbReference>
<evidence type="ECO:0000313" key="8">
    <source>
        <dbReference type="Proteomes" id="UP000594263"/>
    </source>
</evidence>
<proteinExistence type="inferred from homology"/>
<dbReference type="SMART" id="SM00385">
    <property type="entry name" value="CYCLIN"/>
    <property type="match status" value="1"/>
</dbReference>
<evidence type="ECO:0000256" key="3">
    <source>
        <dbReference type="ARBA" id="ARBA00023127"/>
    </source>
</evidence>
<keyword evidence="2" id="KW-0132">Cell division</keyword>
<dbReference type="CDD" id="cd20544">
    <property type="entry name" value="CYCLIN_AtCycD-like_rpt2"/>
    <property type="match status" value="1"/>
</dbReference>
<organism evidence="7 8">
    <name type="scientific">Kalanchoe fedtschenkoi</name>
    <name type="common">Lavender scallops</name>
    <name type="synonym">South American air plant</name>
    <dbReference type="NCBI Taxonomy" id="63787"/>
    <lineage>
        <taxon>Eukaryota</taxon>
        <taxon>Viridiplantae</taxon>
        <taxon>Streptophyta</taxon>
        <taxon>Embryophyta</taxon>
        <taxon>Tracheophyta</taxon>
        <taxon>Spermatophyta</taxon>
        <taxon>Magnoliopsida</taxon>
        <taxon>eudicotyledons</taxon>
        <taxon>Gunneridae</taxon>
        <taxon>Pentapetalae</taxon>
        <taxon>Saxifragales</taxon>
        <taxon>Crassulaceae</taxon>
        <taxon>Kalanchoe</taxon>
    </lineage>
</organism>
<evidence type="ECO:0000256" key="5">
    <source>
        <dbReference type="RuleBase" id="RU000383"/>
    </source>
</evidence>
<evidence type="ECO:0000313" key="7">
    <source>
        <dbReference type="EnsemblPlants" id="Kaladp0060s0182.1.v1.1"/>
    </source>
</evidence>
<dbReference type="InterPro" id="IPR004367">
    <property type="entry name" value="Cyclin_C-dom"/>
</dbReference>